<comment type="caution">
    <text evidence="2">The sequence shown here is derived from an EMBL/GenBank/DDBJ whole genome shotgun (WGS) entry which is preliminary data.</text>
</comment>
<keyword evidence="1" id="KW-0472">Membrane</keyword>
<feature type="transmembrane region" description="Helical" evidence="1">
    <location>
        <begin position="21"/>
        <end position="44"/>
    </location>
</feature>
<evidence type="ECO:0000313" key="2">
    <source>
        <dbReference type="EMBL" id="MFM2720710.1"/>
    </source>
</evidence>
<sequence length="45" mass="4848">MTEPDDDMAGFDARRQRRVKITAWVVIAALILTGGGATVLTLLFG</sequence>
<keyword evidence="1" id="KW-1133">Transmembrane helix</keyword>
<accession>A0ABW9GJG8</accession>
<keyword evidence="3" id="KW-1185">Reference proteome</keyword>
<evidence type="ECO:0000256" key="1">
    <source>
        <dbReference type="SAM" id="Phobius"/>
    </source>
</evidence>
<name>A0ABW9GJG8_9MICO</name>
<dbReference type="Proteomes" id="UP001630303">
    <property type="component" value="Unassembled WGS sequence"/>
</dbReference>
<dbReference type="EMBL" id="JAROCE010000002">
    <property type="protein sequence ID" value="MFM2720710.1"/>
    <property type="molecule type" value="Genomic_DNA"/>
</dbReference>
<dbReference type="RefSeq" id="WP_239277764.1">
    <property type="nucleotide sequence ID" value="NZ_JAROCE010000002.1"/>
</dbReference>
<gene>
    <name evidence="2" type="ORF">P5G46_09365</name>
</gene>
<organism evidence="2 3">
    <name type="scientific">Microbacterium mcarthurae</name>
    <dbReference type="NCBI Taxonomy" id="3035918"/>
    <lineage>
        <taxon>Bacteria</taxon>
        <taxon>Bacillati</taxon>
        <taxon>Actinomycetota</taxon>
        <taxon>Actinomycetes</taxon>
        <taxon>Micrococcales</taxon>
        <taxon>Microbacteriaceae</taxon>
        <taxon>Microbacterium</taxon>
    </lineage>
</organism>
<proteinExistence type="predicted"/>
<reference evidence="2 3" key="1">
    <citation type="submission" date="2023-03" db="EMBL/GenBank/DDBJ databases">
        <title>MT1 and MT2 Draft Genomes of Novel Species.</title>
        <authorList>
            <person name="Venkateswaran K."/>
        </authorList>
    </citation>
    <scope>NUCLEOTIDE SEQUENCE [LARGE SCALE GENOMIC DNA]</scope>
    <source>
        <strain evidence="2 3">IF8SW-P5</strain>
    </source>
</reference>
<evidence type="ECO:0000313" key="3">
    <source>
        <dbReference type="Proteomes" id="UP001630303"/>
    </source>
</evidence>
<keyword evidence="1" id="KW-0812">Transmembrane</keyword>
<protein>
    <submittedName>
        <fullName evidence="2">Uncharacterized protein</fullName>
    </submittedName>
</protein>